<dbReference type="AlphaFoldDB" id="A0A6J0IC04"/>
<evidence type="ECO:0000313" key="14">
    <source>
        <dbReference type="Proteomes" id="UP000504624"/>
    </source>
</evidence>
<feature type="compositionally biased region" description="Basic and acidic residues" evidence="12">
    <location>
        <begin position="117"/>
        <end position="144"/>
    </location>
</feature>
<dbReference type="PANTHER" id="PTHR11461">
    <property type="entry name" value="SERINE PROTEASE INHIBITOR, SERPIN"/>
    <property type="match status" value="1"/>
</dbReference>
<reference evidence="15" key="1">
    <citation type="submission" date="2025-08" db="UniProtKB">
        <authorList>
            <consortium name="RefSeq"/>
        </authorList>
    </citation>
    <scope>IDENTIFICATION</scope>
</reference>
<dbReference type="FunFam" id="2.30.39.10:FF:000014">
    <property type="entry name" value="Serpin family B member 9"/>
    <property type="match status" value="1"/>
</dbReference>
<dbReference type="InterPro" id="IPR042185">
    <property type="entry name" value="Serpin_sf_2"/>
</dbReference>
<dbReference type="SMART" id="SM00093">
    <property type="entry name" value="SERPIN"/>
    <property type="match status" value="1"/>
</dbReference>
<dbReference type="GO" id="GO:0005615">
    <property type="term" value="C:extracellular space"/>
    <property type="evidence" value="ECO:0007669"/>
    <property type="project" value="InterPro"/>
</dbReference>
<dbReference type="OrthoDB" id="671595at2759"/>
<dbReference type="FunFam" id="3.30.497.10:FF:000001">
    <property type="entry name" value="Serine protease inhibitor"/>
    <property type="match status" value="1"/>
</dbReference>
<evidence type="ECO:0000256" key="2">
    <source>
        <dbReference type="ARBA" id="ARBA00004496"/>
    </source>
</evidence>
<dbReference type="PROSITE" id="PS00284">
    <property type="entry name" value="SERPIN"/>
    <property type="match status" value="1"/>
</dbReference>
<evidence type="ECO:0000259" key="13">
    <source>
        <dbReference type="SMART" id="SM00093"/>
    </source>
</evidence>
<dbReference type="InterPro" id="IPR042178">
    <property type="entry name" value="Serpin_sf_1"/>
</dbReference>
<dbReference type="FunFam" id="2.10.310.10:FF:000001">
    <property type="entry name" value="Serpin family A member 1"/>
    <property type="match status" value="1"/>
</dbReference>
<dbReference type="GeneID" id="108504089"/>
<dbReference type="GO" id="GO:0005737">
    <property type="term" value="C:cytoplasm"/>
    <property type="evidence" value="ECO:0007669"/>
    <property type="project" value="UniProtKB-SubCell"/>
</dbReference>
<feature type="domain" description="Serpin" evidence="13">
    <location>
        <begin position="66"/>
        <end position="459"/>
    </location>
</feature>
<keyword evidence="7" id="KW-0539">Nucleus</keyword>
<keyword evidence="6" id="KW-0007">Acetylation</keyword>
<evidence type="ECO:0000256" key="8">
    <source>
        <dbReference type="ARBA" id="ARBA00041146"/>
    </source>
</evidence>
<evidence type="ECO:0000256" key="3">
    <source>
        <dbReference type="ARBA" id="ARBA00006426"/>
    </source>
</evidence>
<dbReference type="InterPro" id="IPR023796">
    <property type="entry name" value="Serpin_dom"/>
</dbReference>
<keyword evidence="5" id="KW-0646">Protease inhibitor</keyword>
<dbReference type="RefSeq" id="XP_017684202.1">
    <property type="nucleotide sequence ID" value="XM_017828713.1"/>
</dbReference>
<keyword evidence="4" id="KW-0963">Cytoplasm</keyword>
<evidence type="ECO:0000256" key="5">
    <source>
        <dbReference type="ARBA" id="ARBA00022690"/>
    </source>
</evidence>
<feature type="region of interest" description="Disordered" evidence="12">
    <location>
        <begin position="115"/>
        <end position="147"/>
    </location>
</feature>
<dbReference type="Proteomes" id="UP000504624">
    <property type="component" value="Unplaced"/>
</dbReference>
<dbReference type="GO" id="GO:0005634">
    <property type="term" value="C:nucleus"/>
    <property type="evidence" value="ECO:0007669"/>
    <property type="project" value="UniProtKB-SubCell"/>
</dbReference>
<evidence type="ECO:0000256" key="4">
    <source>
        <dbReference type="ARBA" id="ARBA00022490"/>
    </source>
</evidence>
<organism evidence="14 15">
    <name type="scientific">Lepidothrix coronata</name>
    <name type="common">blue-crowned manakin</name>
    <dbReference type="NCBI Taxonomy" id="321398"/>
    <lineage>
        <taxon>Eukaryota</taxon>
        <taxon>Metazoa</taxon>
        <taxon>Chordata</taxon>
        <taxon>Craniata</taxon>
        <taxon>Vertebrata</taxon>
        <taxon>Euteleostomi</taxon>
        <taxon>Archelosauria</taxon>
        <taxon>Archosauria</taxon>
        <taxon>Dinosauria</taxon>
        <taxon>Saurischia</taxon>
        <taxon>Theropoda</taxon>
        <taxon>Coelurosauria</taxon>
        <taxon>Aves</taxon>
        <taxon>Neognathae</taxon>
        <taxon>Neoaves</taxon>
        <taxon>Telluraves</taxon>
        <taxon>Australaves</taxon>
        <taxon>Passeriformes</taxon>
        <taxon>Pipridae</taxon>
        <taxon>Lepidothrix</taxon>
    </lineage>
</organism>
<evidence type="ECO:0000256" key="12">
    <source>
        <dbReference type="SAM" id="MobiDB-lite"/>
    </source>
</evidence>
<dbReference type="Gene3D" id="3.30.497.10">
    <property type="entry name" value="Antithrombin, subunit I, domain 2"/>
    <property type="match status" value="1"/>
</dbReference>
<evidence type="ECO:0000313" key="15">
    <source>
        <dbReference type="RefSeq" id="XP_017684202.1"/>
    </source>
</evidence>
<dbReference type="InterPro" id="IPR000215">
    <property type="entry name" value="Serpin_fam"/>
</dbReference>
<dbReference type="InterPro" id="IPR036186">
    <property type="entry name" value="Serpin_sf"/>
</dbReference>
<evidence type="ECO:0000256" key="11">
    <source>
        <dbReference type="ARBA" id="ARBA00079383"/>
    </source>
</evidence>
<evidence type="ECO:0000256" key="1">
    <source>
        <dbReference type="ARBA" id="ARBA00004123"/>
    </source>
</evidence>
<comment type="subcellular location">
    <subcellularLocation>
        <location evidence="2">Cytoplasm</location>
    </subcellularLocation>
    <subcellularLocation>
        <location evidence="1">Nucleus</location>
    </subcellularLocation>
</comment>
<dbReference type="SUPFAM" id="SSF56574">
    <property type="entry name" value="Serpins"/>
    <property type="match status" value="1"/>
</dbReference>
<dbReference type="GO" id="GO:0004867">
    <property type="term" value="F:serine-type endopeptidase inhibitor activity"/>
    <property type="evidence" value="ECO:0007669"/>
    <property type="project" value="InterPro"/>
</dbReference>
<protein>
    <recommendedName>
        <fullName evidence="10">Leukocyte elastase inhibitor</fullName>
    </recommendedName>
    <alternativeName>
        <fullName evidence="11">Serpin B1</fullName>
    </alternativeName>
    <alternativeName>
        <fullName evidence="8">Serpin B10</fullName>
    </alternativeName>
</protein>
<dbReference type="InterPro" id="IPR023795">
    <property type="entry name" value="Serpin_CS"/>
</dbReference>
<comment type="function">
    <text evidence="9">Regulates the activity of the neutrophil proteases.</text>
</comment>
<gene>
    <name evidence="15" type="primary">LOC108504089</name>
</gene>
<evidence type="ECO:0000256" key="10">
    <source>
        <dbReference type="ARBA" id="ARBA00073281"/>
    </source>
</evidence>
<dbReference type="Pfam" id="PF00079">
    <property type="entry name" value="Serpin"/>
    <property type="match status" value="1"/>
</dbReference>
<dbReference type="Gene3D" id="2.30.39.10">
    <property type="entry name" value="Alpha-1-antitrypsin, domain 1"/>
    <property type="match status" value="1"/>
</dbReference>
<name>A0A6J0IC04_9PASS</name>
<proteinExistence type="inferred from homology"/>
<keyword evidence="14" id="KW-1185">Reference proteome</keyword>
<evidence type="ECO:0000256" key="6">
    <source>
        <dbReference type="ARBA" id="ARBA00022990"/>
    </source>
</evidence>
<evidence type="ECO:0000256" key="7">
    <source>
        <dbReference type="ARBA" id="ARBA00023242"/>
    </source>
</evidence>
<comment type="similarity">
    <text evidence="3">Belongs to the serpin family. Ov-serpin subfamily.</text>
</comment>
<dbReference type="PANTHER" id="PTHR11461:SF175">
    <property type="entry name" value="SERPIN B10"/>
    <property type="match status" value="1"/>
</dbReference>
<evidence type="ECO:0000256" key="9">
    <source>
        <dbReference type="ARBA" id="ARBA00059846"/>
    </source>
</evidence>
<sequence length="459" mass="52427">MVDTAHKNKTKKIYTGVPVRELIFNRHPKGYSEWTFYRVQTDLNPSLSQDFRCINGVSVSTNSFTLDLYKKLNENSKGQNIFFSPWSIATALAMVHLGAKGDTAVQTAEVLHFNQTAREEGSSETRRSPGRPKKDDPEHERAENIHSGFRKLLPVNNKRRSTYLLKSANRLYEEKTYPLLPKFLQLITSYYNAKSQAVNFKTAAEQVRAQISSWVENKTERKIQSLLPAGSLHSRTVLFLVNAIYFKGKWEKKFLEKNTSEMPFRLNKNETKPVQMMFKKDRFNMTYIGDLQTKILELPYVGNELSMIILLPDAIQDGSTGLERLERELTYEKLIDWISPEMMYSTEVRVSLPRFKLEEDYNLNPILSSMGMPDAFDLGKADFSGMSSGNELVLSKVVHKSFVEVNEEGTEAAAATAAVMMFPTSVRIIPDFTADHPFLFFIRHNKSSSILFCGRFCSP</sequence>
<accession>A0A6J0IC04</accession>